<dbReference type="AlphaFoldDB" id="A0A6D2J8T0"/>
<proteinExistence type="predicted"/>
<gene>
    <name evidence="2" type="ORF">MERR_LOCUS20917</name>
</gene>
<comment type="caution">
    <text evidence="2">The sequence shown here is derived from an EMBL/GenBank/DDBJ whole genome shotgun (WGS) entry which is preliminary data.</text>
</comment>
<feature type="region of interest" description="Disordered" evidence="1">
    <location>
        <begin position="86"/>
        <end position="257"/>
    </location>
</feature>
<feature type="compositionally biased region" description="Basic residues" evidence="1">
    <location>
        <begin position="157"/>
        <end position="173"/>
    </location>
</feature>
<dbReference type="OrthoDB" id="10557403at2759"/>
<dbReference type="Proteomes" id="UP000467841">
    <property type="component" value="Unassembled WGS sequence"/>
</dbReference>
<feature type="compositionally biased region" description="Basic and acidic residues" evidence="1">
    <location>
        <begin position="221"/>
        <end position="238"/>
    </location>
</feature>
<accession>A0A6D2J8T0</accession>
<feature type="region of interest" description="Disordered" evidence="1">
    <location>
        <begin position="1"/>
        <end position="25"/>
    </location>
</feature>
<protein>
    <submittedName>
        <fullName evidence="2">Uncharacterized protein</fullName>
    </submittedName>
</protein>
<name>A0A6D2J8T0_9BRAS</name>
<feature type="compositionally biased region" description="Low complexity" evidence="1">
    <location>
        <begin position="194"/>
        <end position="203"/>
    </location>
</feature>
<evidence type="ECO:0000313" key="2">
    <source>
        <dbReference type="EMBL" id="CAA7033682.1"/>
    </source>
</evidence>
<dbReference type="EMBL" id="CACVBM020001136">
    <property type="protein sequence ID" value="CAA7033682.1"/>
    <property type="molecule type" value="Genomic_DNA"/>
</dbReference>
<evidence type="ECO:0000256" key="1">
    <source>
        <dbReference type="SAM" id="MobiDB-lite"/>
    </source>
</evidence>
<keyword evidence="3" id="KW-1185">Reference proteome</keyword>
<evidence type="ECO:0000313" key="3">
    <source>
        <dbReference type="Proteomes" id="UP000467841"/>
    </source>
</evidence>
<reference evidence="2" key="1">
    <citation type="submission" date="2020-01" db="EMBL/GenBank/DDBJ databases">
        <authorList>
            <person name="Mishra B."/>
        </authorList>
    </citation>
    <scope>NUCLEOTIDE SEQUENCE [LARGE SCALE GENOMIC DNA]</scope>
</reference>
<sequence>MQPQGTCGKKRKDPPAQVSSAKPSQLTMTLFPTKFENGKIEYKIRYKGRSRPFSRAKALVTSEQSRDPTKLKELLSQVLTITLDGFLSKKKRSYSQKSGDCPDGSIERTASQPRSPAGRGTHVPRSAKTASVRLKSRPSPKPLGRSRITTRETQARGRPRHNRPRHNRARPKRASREVMPRGRATRFTYRARTLRPTRGVTPRVRPRDFIGQTSIRPTTPTDRESVRPRPFRLGHDPTVRPIVPTDRPNAAVDPKPV</sequence>
<feature type="compositionally biased region" description="Polar residues" evidence="1">
    <location>
        <begin position="211"/>
        <end position="220"/>
    </location>
</feature>
<organism evidence="2 3">
    <name type="scientific">Microthlaspi erraticum</name>
    <dbReference type="NCBI Taxonomy" id="1685480"/>
    <lineage>
        <taxon>Eukaryota</taxon>
        <taxon>Viridiplantae</taxon>
        <taxon>Streptophyta</taxon>
        <taxon>Embryophyta</taxon>
        <taxon>Tracheophyta</taxon>
        <taxon>Spermatophyta</taxon>
        <taxon>Magnoliopsida</taxon>
        <taxon>eudicotyledons</taxon>
        <taxon>Gunneridae</taxon>
        <taxon>Pentapetalae</taxon>
        <taxon>rosids</taxon>
        <taxon>malvids</taxon>
        <taxon>Brassicales</taxon>
        <taxon>Brassicaceae</taxon>
        <taxon>Coluteocarpeae</taxon>
        <taxon>Microthlaspi</taxon>
    </lineage>
</organism>